<reference evidence="2 3" key="1">
    <citation type="submission" date="2019-03" db="EMBL/GenBank/DDBJ databases">
        <title>Genomic Encyclopedia of Type Strains, Phase IV (KMG-IV): sequencing the most valuable type-strain genomes for metagenomic binning, comparative biology and taxonomic classification.</title>
        <authorList>
            <person name="Goeker M."/>
        </authorList>
    </citation>
    <scope>NUCLEOTIDE SEQUENCE [LARGE SCALE GENOMIC DNA]</scope>
    <source>
        <strain evidence="2 3">DSM 28867</strain>
    </source>
</reference>
<dbReference type="Gene3D" id="3.40.50.10490">
    <property type="entry name" value="Glucose-6-phosphate isomerase like protein, domain 1"/>
    <property type="match status" value="2"/>
</dbReference>
<dbReference type="SUPFAM" id="SSF53697">
    <property type="entry name" value="SIS domain"/>
    <property type="match status" value="1"/>
</dbReference>
<protein>
    <submittedName>
        <fullName evidence="2">Fructoselysine-6-phosphate deglycase</fullName>
    </submittedName>
</protein>
<feature type="domain" description="SIS" evidence="1">
    <location>
        <begin position="27"/>
        <end position="161"/>
    </location>
</feature>
<dbReference type="InterPro" id="IPR035488">
    <property type="entry name" value="FrlB_SIS"/>
</dbReference>
<dbReference type="Proteomes" id="UP000294743">
    <property type="component" value="Unassembled WGS sequence"/>
</dbReference>
<proteinExistence type="predicted"/>
<dbReference type="PIRSF" id="PIRSF009290">
    <property type="entry name" value="FrlB"/>
    <property type="match status" value="1"/>
</dbReference>
<dbReference type="InterPro" id="IPR046348">
    <property type="entry name" value="SIS_dom_sf"/>
</dbReference>
<dbReference type="GO" id="GO:0097367">
    <property type="term" value="F:carbohydrate derivative binding"/>
    <property type="evidence" value="ECO:0007669"/>
    <property type="project" value="InterPro"/>
</dbReference>
<comment type="caution">
    <text evidence="2">The sequence shown here is derived from an EMBL/GenBank/DDBJ whole genome shotgun (WGS) entry which is preliminary data.</text>
</comment>
<dbReference type="InterPro" id="IPR024713">
    <property type="entry name" value="Fructosamine_deglycase_FrlB"/>
</dbReference>
<dbReference type="GO" id="GO:0006002">
    <property type="term" value="P:fructose 6-phosphate metabolic process"/>
    <property type="evidence" value="ECO:0007669"/>
    <property type="project" value="TreeGrafter"/>
</dbReference>
<evidence type="ECO:0000313" key="2">
    <source>
        <dbReference type="EMBL" id="TDW25755.1"/>
    </source>
</evidence>
<dbReference type="CDD" id="cd05710">
    <property type="entry name" value="SIS_1"/>
    <property type="match status" value="1"/>
</dbReference>
<dbReference type="EMBL" id="SODD01000003">
    <property type="protein sequence ID" value="TDW25755.1"/>
    <property type="molecule type" value="Genomic_DNA"/>
</dbReference>
<name>A0A4R8A7Z1_9FIRM</name>
<evidence type="ECO:0000259" key="1">
    <source>
        <dbReference type="PROSITE" id="PS51464"/>
    </source>
</evidence>
<sequence>MMLKFNEEEYRKNLTKQIEYIAEGKKIADEIAKEGYKNIFFVAVGGTIAMMMHFAEIAKEYSSVPVYTAQAGELVLAGHKQLTKDSIVIMGSKSGDTKETVAAAKWCNERGIRVASMVIDPTSPLGKESKWCIPLATFFGVEYEYLNIMGVFYGLLANQGDFPKFDTFYQQIQDKLVDGLVNVQKNFDDRANAIAKKYWNTDYQMWLGGGELWGEVYLYSMCILEEMQWMRTKSVTTAEFFHGTIELVEKDVCVFLVKGVGKYRPIDDRAEAFLSKYTDELNVIDVAEYMVPGFDKEFEALISPIVSTALLNGRLSKYLEHYSGHDLNTRRYYRQFEY</sequence>
<dbReference type="PANTHER" id="PTHR10937">
    <property type="entry name" value="GLUCOSAMINE--FRUCTOSE-6-PHOSPHATE AMINOTRANSFERASE, ISOMERIZING"/>
    <property type="match status" value="1"/>
</dbReference>
<accession>A0A4R8A7Z1</accession>
<gene>
    <name evidence="2" type="ORF">EDD63_10342</name>
</gene>
<dbReference type="GO" id="GO:0004360">
    <property type="term" value="F:glutamine-fructose-6-phosphate transaminase (isomerizing) activity"/>
    <property type="evidence" value="ECO:0007669"/>
    <property type="project" value="TreeGrafter"/>
</dbReference>
<dbReference type="AlphaFoldDB" id="A0A4R8A7Z1"/>
<evidence type="ECO:0000313" key="3">
    <source>
        <dbReference type="Proteomes" id="UP000294743"/>
    </source>
</evidence>
<dbReference type="PANTHER" id="PTHR10937:SF14">
    <property type="entry name" value="FRUCTOSELYSINE 6-PHOSPHATE DEGLYCASE"/>
    <property type="match status" value="1"/>
</dbReference>
<dbReference type="InterPro" id="IPR001347">
    <property type="entry name" value="SIS_dom"/>
</dbReference>
<dbReference type="GO" id="GO:0006047">
    <property type="term" value="P:UDP-N-acetylglucosamine metabolic process"/>
    <property type="evidence" value="ECO:0007669"/>
    <property type="project" value="TreeGrafter"/>
</dbReference>
<dbReference type="Pfam" id="PF01380">
    <property type="entry name" value="SIS"/>
    <property type="match status" value="1"/>
</dbReference>
<dbReference type="PROSITE" id="PS51464">
    <property type="entry name" value="SIS"/>
    <property type="match status" value="1"/>
</dbReference>
<organism evidence="2 3">
    <name type="scientific">Breznakia blatticola</name>
    <dbReference type="NCBI Taxonomy" id="1754012"/>
    <lineage>
        <taxon>Bacteria</taxon>
        <taxon>Bacillati</taxon>
        <taxon>Bacillota</taxon>
        <taxon>Erysipelotrichia</taxon>
        <taxon>Erysipelotrichales</taxon>
        <taxon>Erysipelotrichaceae</taxon>
        <taxon>Breznakia</taxon>
    </lineage>
</organism>
<keyword evidence="3" id="KW-1185">Reference proteome</keyword>
<dbReference type="GO" id="GO:0006487">
    <property type="term" value="P:protein N-linked glycosylation"/>
    <property type="evidence" value="ECO:0007669"/>
    <property type="project" value="TreeGrafter"/>
</dbReference>
<dbReference type="RefSeq" id="WP_208318281.1">
    <property type="nucleotide sequence ID" value="NZ_SODD01000003.1"/>
</dbReference>